<name>A0A8S3PYD1_MYTED</name>
<evidence type="ECO:0000313" key="1">
    <source>
        <dbReference type="EMBL" id="CAG2187593.1"/>
    </source>
</evidence>
<sequence length="164" mass="18575">MNLNLQEVHDWACHFEKAHMSNDVEVCRKCRSDMVHAILDKDNPTESLYAPVNANSEDTCTTITTVSEERASPDNISCDFQQNKNDEYQEEDAASCSTQMLNADSQGSLWLPNSQYTDTSEHIDNSDIPHYDISVKRKALDNFLQSCGLSPVKKQLKINWNQSS</sequence>
<comment type="caution">
    <text evidence="1">The sequence shown here is derived from an EMBL/GenBank/DDBJ whole genome shotgun (WGS) entry which is preliminary data.</text>
</comment>
<reference evidence="1" key="1">
    <citation type="submission" date="2021-03" db="EMBL/GenBank/DDBJ databases">
        <authorList>
            <person name="Bekaert M."/>
        </authorList>
    </citation>
    <scope>NUCLEOTIDE SEQUENCE</scope>
</reference>
<evidence type="ECO:0000313" key="2">
    <source>
        <dbReference type="Proteomes" id="UP000683360"/>
    </source>
</evidence>
<proteinExistence type="predicted"/>
<protein>
    <submittedName>
        <fullName evidence="1">Uncharacterized protein</fullName>
    </submittedName>
</protein>
<gene>
    <name evidence="1" type="ORF">MEDL_3064</name>
</gene>
<dbReference type="EMBL" id="CAJPWZ010000174">
    <property type="protein sequence ID" value="CAG2187593.1"/>
    <property type="molecule type" value="Genomic_DNA"/>
</dbReference>
<dbReference type="AlphaFoldDB" id="A0A8S3PYD1"/>
<accession>A0A8S3PYD1</accession>
<keyword evidence="2" id="KW-1185">Reference proteome</keyword>
<organism evidence="1 2">
    <name type="scientific">Mytilus edulis</name>
    <name type="common">Blue mussel</name>
    <dbReference type="NCBI Taxonomy" id="6550"/>
    <lineage>
        <taxon>Eukaryota</taxon>
        <taxon>Metazoa</taxon>
        <taxon>Spiralia</taxon>
        <taxon>Lophotrochozoa</taxon>
        <taxon>Mollusca</taxon>
        <taxon>Bivalvia</taxon>
        <taxon>Autobranchia</taxon>
        <taxon>Pteriomorphia</taxon>
        <taxon>Mytilida</taxon>
        <taxon>Mytiloidea</taxon>
        <taxon>Mytilidae</taxon>
        <taxon>Mytilinae</taxon>
        <taxon>Mytilus</taxon>
    </lineage>
</organism>
<dbReference type="Proteomes" id="UP000683360">
    <property type="component" value="Unassembled WGS sequence"/>
</dbReference>
<dbReference type="OrthoDB" id="6175709at2759"/>